<dbReference type="PROSITE" id="PS50096">
    <property type="entry name" value="IQ"/>
    <property type="match status" value="1"/>
</dbReference>
<evidence type="ECO:0000313" key="3">
    <source>
        <dbReference type="Proteomes" id="UP000603453"/>
    </source>
</evidence>
<dbReference type="Proteomes" id="UP000603453">
    <property type="component" value="Unassembled WGS sequence"/>
</dbReference>
<feature type="region of interest" description="Disordered" evidence="1">
    <location>
        <begin position="467"/>
        <end position="578"/>
    </location>
</feature>
<feature type="region of interest" description="Disordered" evidence="1">
    <location>
        <begin position="429"/>
        <end position="449"/>
    </location>
</feature>
<dbReference type="Gene3D" id="1.20.5.190">
    <property type="match status" value="1"/>
</dbReference>
<feature type="compositionally biased region" description="Basic and acidic residues" evidence="1">
    <location>
        <begin position="429"/>
        <end position="447"/>
    </location>
</feature>
<name>A0A8H7RFJ0_9FUNG</name>
<keyword evidence="3" id="KW-1185">Reference proteome</keyword>
<dbReference type="CDD" id="cd23767">
    <property type="entry name" value="IQCD"/>
    <property type="match status" value="1"/>
</dbReference>
<feature type="compositionally biased region" description="Polar residues" evidence="1">
    <location>
        <begin position="467"/>
        <end position="490"/>
    </location>
</feature>
<comment type="caution">
    <text evidence="2">The sequence shown here is derived from an EMBL/GenBank/DDBJ whole genome shotgun (WGS) entry which is preliminary data.</text>
</comment>
<evidence type="ECO:0000313" key="2">
    <source>
        <dbReference type="EMBL" id="KAG2209545.1"/>
    </source>
</evidence>
<accession>A0A8H7RFJ0</accession>
<reference evidence="2" key="1">
    <citation type="submission" date="2020-12" db="EMBL/GenBank/DDBJ databases">
        <title>Metabolic potential, ecology and presence of endohyphal bacteria is reflected in genomic diversity of Mucoromycotina.</title>
        <authorList>
            <person name="Muszewska A."/>
            <person name="Okrasinska A."/>
            <person name="Steczkiewicz K."/>
            <person name="Drgas O."/>
            <person name="Orlowska M."/>
            <person name="Perlinska-Lenart U."/>
            <person name="Aleksandrzak-Piekarczyk T."/>
            <person name="Szatraj K."/>
            <person name="Zielenkiewicz U."/>
            <person name="Pilsyk S."/>
            <person name="Malc E."/>
            <person name="Mieczkowski P."/>
            <person name="Kruszewska J.S."/>
            <person name="Biernat P."/>
            <person name="Pawlowska J."/>
        </authorList>
    </citation>
    <scope>NUCLEOTIDE SEQUENCE</scope>
    <source>
        <strain evidence="2">WA0000017839</strain>
    </source>
</reference>
<proteinExistence type="predicted"/>
<evidence type="ECO:0000256" key="1">
    <source>
        <dbReference type="SAM" id="MobiDB-lite"/>
    </source>
</evidence>
<dbReference type="OrthoDB" id="2385347at2759"/>
<dbReference type="AlphaFoldDB" id="A0A8H7RFJ0"/>
<gene>
    <name evidence="2" type="ORF">INT47_008389</name>
</gene>
<dbReference type="SMART" id="SM00015">
    <property type="entry name" value="IQ"/>
    <property type="match status" value="1"/>
</dbReference>
<feature type="compositionally biased region" description="Polar residues" evidence="1">
    <location>
        <begin position="514"/>
        <end position="534"/>
    </location>
</feature>
<dbReference type="Pfam" id="PF00612">
    <property type="entry name" value="IQ"/>
    <property type="match status" value="1"/>
</dbReference>
<dbReference type="InterPro" id="IPR000048">
    <property type="entry name" value="IQ_motif_EF-hand-BS"/>
</dbReference>
<organism evidence="2 3">
    <name type="scientific">Mucor saturninus</name>
    <dbReference type="NCBI Taxonomy" id="64648"/>
    <lineage>
        <taxon>Eukaryota</taxon>
        <taxon>Fungi</taxon>
        <taxon>Fungi incertae sedis</taxon>
        <taxon>Mucoromycota</taxon>
        <taxon>Mucoromycotina</taxon>
        <taxon>Mucoromycetes</taxon>
        <taxon>Mucorales</taxon>
        <taxon>Mucorineae</taxon>
        <taxon>Mucoraceae</taxon>
        <taxon>Mucor</taxon>
    </lineage>
</organism>
<protein>
    <submittedName>
        <fullName evidence="2">Uncharacterized protein</fullName>
    </submittedName>
</protein>
<dbReference type="EMBL" id="JAEPRD010000015">
    <property type="protein sequence ID" value="KAG2209545.1"/>
    <property type="molecule type" value="Genomic_DNA"/>
</dbReference>
<feature type="compositionally biased region" description="Low complexity" evidence="1">
    <location>
        <begin position="557"/>
        <end position="578"/>
    </location>
</feature>
<sequence>MTNSNYQEFDEKLMFMYTQTRFCDEDESSVEGELLQVTQNLGPEQYQFEFPTKSCLKALAYLDDDEEEISYFDESSFISSTTIAALSSVDYFDQDTTTMISHMDNWHETHHSDDDDDLVDDGRLSPLQLPAQVNKDRHRAREIELCSNQQNAQSEDLVGPSTFLSESKPNVTPYGAYSPLSFIDSEDEEEQNLRVYCNETEPIMDSDLDSSVDSSVRTTESRNVIIKLNKFNKFAMTIVQESFNCVSSDEGYDDTVEEGELESEVEYYPLCEKEDQVEFLESKRDQAAIKIQSVWRGYISRRENKLQYSSLRADQRVIVNLAQLCGRNYRRQMNQVDDRLYQLEQRVREETRMRMTFEKAMEDMAVAIDQQQKILYDRLEQEVHMRQVYEAKMNAALTQLQPLEARLRKEVSARGKMEEMMTRVLDQMHETETSRQQQVKEDAESKRQMQNKLDQAFEEIALIKKQQPITTSRASSRLQKNNDTSTSTNSIKKENSTSRVTRVRKSIIPASNKLDVTTRQQQQRLTISNSNNMQVFERPSVIPSNRRPVLGSTTKQRTSPITNTSTTPTSRRPLLSRK</sequence>